<evidence type="ECO:0000256" key="2">
    <source>
        <dbReference type="ARBA" id="ARBA00012122"/>
    </source>
</evidence>
<dbReference type="InterPro" id="IPR039758">
    <property type="entry name" value="NAGK-like"/>
</dbReference>
<comment type="similarity">
    <text evidence="1">Belongs to the eukaryotic-type N-acetylglucosamine kinase family.</text>
</comment>
<dbReference type="InterPro" id="IPR043129">
    <property type="entry name" value="ATPase_NBD"/>
</dbReference>
<dbReference type="EMBL" id="BDGG01000002">
    <property type="protein sequence ID" value="GAU91988.1"/>
    <property type="molecule type" value="Genomic_DNA"/>
</dbReference>
<dbReference type="PANTHER" id="PTHR12862">
    <property type="entry name" value="BADF TYPE ATPASE DOMAIN-CONTAINING PROTEIN"/>
    <property type="match status" value="1"/>
</dbReference>
<dbReference type="InterPro" id="IPR002731">
    <property type="entry name" value="ATPase_BadF"/>
</dbReference>
<evidence type="ECO:0000256" key="4">
    <source>
        <dbReference type="ARBA" id="ARBA00031123"/>
    </source>
</evidence>
<sequence length="377" mass="41130">MAPVENKTSGPMYFMGVEGGGTSSNAVLLDEKGKLLATCKGDTTNMWNIGIPKTCENIIAMVQDIRKTAKLDDSVQISGLGLCLSGADDVKMNNELVEALRTEYGNPATEYVIENDTIGSMATALPDLAGIVIIAGTGSNCVLSNPDGSQHKCGGWGHLLADEGSAYWIATRAIKILFEADDNYRPFDFNIDVLRGQIFDFFKVTQRSEILPFYYSPFQKSVIASMAAGIAKGAKEHKDPLCQYLYHEAGLRLAEHVRAVTPLIQNELLTRPGGCPVVCVGSVWKSWDLLKDGFLEGLNHCVPALRMIKLNGSSAYGAAFLAARKMGLPIPMEDSKQTEDLYQFDGSTCTIDESRKQRWMRERARLANTAAGDDIKI</sequence>
<dbReference type="Proteomes" id="UP000186922">
    <property type="component" value="Unassembled WGS sequence"/>
</dbReference>
<evidence type="ECO:0000259" key="5">
    <source>
        <dbReference type="Pfam" id="PF01869"/>
    </source>
</evidence>
<comment type="caution">
    <text evidence="6">The sequence shown here is derived from an EMBL/GenBank/DDBJ whole genome shotgun (WGS) entry which is preliminary data.</text>
</comment>
<dbReference type="STRING" id="947166.A0A1D1V0N0"/>
<protein>
    <recommendedName>
        <fullName evidence="3">N-acetyl-D-glucosamine kinase</fullName>
        <ecNumber evidence="2">2.7.1.59</ecNumber>
    </recommendedName>
    <alternativeName>
        <fullName evidence="4">GlcNAc kinase</fullName>
    </alternativeName>
</protein>
<dbReference type="AlphaFoldDB" id="A0A1D1V0N0"/>
<dbReference type="EC" id="2.7.1.59" evidence="2"/>
<evidence type="ECO:0000313" key="6">
    <source>
        <dbReference type="EMBL" id="GAU91988.1"/>
    </source>
</evidence>
<keyword evidence="7" id="KW-1185">Reference proteome</keyword>
<dbReference type="OrthoDB" id="311172at2759"/>
<reference evidence="6 7" key="1">
    <citation type="journal article" date="2016" name="Nat. Commun.">
        <title>Extremotolerant tardigrade genome and improved radiotolerance of human cultured cells by tardigrade-unique protein.</title>
        <authorList>
            <person name="Hashimoto T."/>
            <person name="Horikawa D.D."/>
            <person name="Saito Y."/>
            <person name="Kuwahara H."/>
            <person name="Kozuka-Hata H."/>
            <person name="Shin-I T."/>
            <person name="Minakuchi Y."/>
            <person name="Ohishi K."/>
            <person name="Motoyama A."/>
            <person name="Aizu T."/>
            <person name="Enomoto A."/>
            <person name="Kondo K."/>
            <person name="Tanaka S."/>
            <person name="Hara Y."/>
            <person name="Koshikawa S."/>
            <person name="Sagara H."/>
            <person name="Miura T."/>
            <person name="Yokobori S."/>
            <person name="Miyagawa K."/>
            <person name="Suzuki Y."/>
            <person name="Kubo T."/>
            <person name="Oyama M."/>
            <person name="Kohara Y."/>
            <person name="Fujiyama A."/>
            <person name="Arakawa K."/>
            <person name="Katayama T."/>
            <person name="Toyoda A."/>
            <person name="Kunieda T."/>
        </authorList>
    </citation>
    <scope>NUCLEOTIDE SEQUENCE [LARGE SCALE GENOMIC DNA]</scope>
    <source>
        <strain evidence="6 7">YOKOZUNA-1</strain>
    </source>
</reference>
<feature type="domain" description="ATPase BadF/BadG/BcrA/BcrD type" evidence="5">
    <location>
        <begin position="16"/>
        <end position="232"/>
    </location>
</feature>
<organism evidence="6 7">
    <name type="scientific">Ramazzottius varieornatus</name>
    <name type="common">Water bear</name>
    <name type="synonym">Tardigrade</name>
    <dbReference type="NCBI Taxonomy" id="947166"/>
    <lineage>
        <taxon>Eukaryota</taxon>
        <taxon>Metazoa</taxon>
        <taxon>Ecdysozoa</taxon>
        <taxon>Tardigrada</taxon>
        <taxon>Eutardigrada</taxon>
        <taxon>Parachela</taxon>
        <taxon>Hypsibioidea</taxon>
        <taxon>Ramazzottiidae</taxon>
        <taxon>Ramazzottius</taxon>
    </lineage>
</organism>
<evidence type="ECO:0000313" key="7">
    <source>
        <dbReference type="Proteomes" id="UP000186922"/>
    </source>
</evidence>
<evidence type="ECO:0000256" key="1">
    <source>
        <dbReference type="ARBA" id="ARBA00006198"/>
    </source>
</evidence>
<dbReference type="Gene3D" id="3.30.420.40">
    <property type="match status" value="2"/>
</dbReference>
<evidence type="ECO:0000256" key="3">
    <source>
        <dbReference type="ARBA" id="ARBA00014974"/>
    </source>
</evidence>
<gene>
    <name evidence="6" type="primary">RvY_04141-1</name>
    <name evidence="6" type="synonym">RvY_04141.1</name>
    <name evidence="6" type="ORF">RvY_04141</name>
</gene>
<dbReference type="SUPFAM" id="SSF53067">
    <property type="entry name" value="Actin-like ATPase domain"/>
    <property type="match status" value="2"/>
</dbReference>
<accession>A0A1D1V0N0</accession>
<dbReference type="PANTHER" id="PTHR12862:SF0">
    <property type="entry name" value="N-ACETYL-D-GLUCOSAMINE KINASE"/>
    <property type="match status" value="1"/>
</dbReference>
<dbReference type="Pfam" id="PF01869">
    <property type="entry name" value="BcrAD_BadFG"/>
    <property type="match status" value="1"/>
</dbReference>
<dbReference type="GO" id="GO:0045127">
    <property type="term" value="F:N-acetylglucosamine kinase activity"/>
    <property type="evidence" value="ECO:0007669"/>
    <property type="project" value="UniProtKB-EC"/>
</dbReference>
<proteinExistence type="inferred from homology"/>
<dbReference type="CDD" id="cd24078">
    <property type="entry name" value="ASKHA_NBD_NAGK_meta"/>
    <property type="match status" value="1"/>
</dbReference>
<name>A0A1D1V0N0_RAMVA</name>